<dbReference type="AlphaFoldDB" id="A0A0F9EBB9"/>
<evidence type="ECO:0000313" key="2">
    <source>
        <dbReference type="EMBL" id="KKL71323.1"/>
    </source>
</evidence>
<accession>A0A0F9EBB9</accession>
<protein>
    <submittedName>
        <fullName evidence="2">Uncharacterized protein</fullName>
    </submittedName>
</protein>
<feature type="transmembrane region" description="Helical" evidence="1">
    <location>
        <begin position="34"/>
        <end position="56"/>
    </location>
</feature>
<keyword evidence="1" id="KW-0472">Membrane</keyword>
<gene>
    <name evidence="2" type="ORF">LCGC14_2096070</name>
</gene>
<keyword evidence="1" id="KW-1133">Transmembrane helix</keyword>
<feature type="transmembrane region" description="Helical" evidence="1">
    <location>
        <begin position="99"/>
        <end position="119"/>
    </location>
</feature>
<proteinExistence type="predicted"/>
<dbReference type="EMBL" id="LAZR01025628">
    <property type="protein sequence ID" value="KKL71323.1"/>
    <property type="molecule type" value="Genomic_DNA"/>
</dbReference>
<feature type="transmembrane region" description="Helical" evidence="1">
    <location>
        <begin position="68"/>
        <end position="87"/>
    </location>
</feature>
<sequence length="137" mass="14595">MLAGSCALIMGFPSVGVAETGLVVPATAAAGVPIWQYFMMPGGAISALLWGVLYSIGWGALVCAWGMFCRRTVELVGFGVFAGLLVFERLVQHRVVEGAGIYAAMLCVPGSYILCALVVRRVFRWLKRRAELGQPAG</sequence>
<name>A0A0F9EBB9_9ZZZZ</name>
<comment type="caution">
    <text evidence="2">The sequence shown here is derived from an EMBL/GenBank/DDBJ whole genome shotgun (WGS) entry which is preliminary data.</text>
</comment>
<organism evidence="2">
    <name type="scientific">marine sediment metagenome</name>
    <dbReference type="NCBI Taxonomy" id="412755"/>
    <lineage>
        <taxon>unclassified sequences</taxon>
        <taxon>metagenomes</taxon>
        <taxon>ecological metagenomes</taxon>
    </lineage>
</organism>
<evidence type="ECO:0000256" key="1">
    <source>
        <dbReference type="SAM" id="Phobius"/>
    </source>
</evidence>
<reference evidence="2" key="1">
    <citation type="journal article" date="2015" name="Nature">
        <title>Complex archaea that bridge the gap between prokaryotes and eukaryotes.</title>
        <authorList>
            <person name="Spang A."/>
            <person name="Saw J.H."/>
            <person name="Jorgensen S.L."/>
            <person name="Zaremba-Niedzwiedzka K."/>
            <person name="Martijn J."/>
            <person name="Lind A.E."/>
            <person name="van Eijk R."/>
            <person name="Schleper C."/>
            <person name="Guy L."/>
            <person name="Ettema T.J."/>
        </authorList>
    </citation>
    <scope>NUCLEOTIDE SEQUENCE</scope>
</reference>
<keyword evidence="1" id="KW-0812">Transmembrane</keyword>